<dbReference type="SUPFAM" id="SSF88713">
    <property type="entry name" value="Glycoside hydrolase/deacetylase"/>
    <property type="match status" value="1"/>
</dbReference>
<dbReference type="EMBL" id="CP046072">
    <property type="protein sequence ID" value="QSZ42914.1"/>
    <property type="molecule type" value="Genomic_DNA"/>
</dbReference>
<evidence type="ECO:0000313" key="5">
    <source>
        <dbReference type="EMBL" id="QSZ42914.1"/>
    </source>
</evidence>
<gene>
    <name evidence="5" type="ORF">GJV85_12615</name>
</gene>
<dbReference type="KEGG" id="saqt:GJV85_12615"/>
<dbReference type="InterPro" id="IPR007110">
    <property type="entry name" value="Ig-like_dom"/>
</dbReference>
<name>A0A975B2D3_9BACT</name>
<comment type="subcellular location">
    <subcellularLocation>
        <location evidence="1">Secreted</location>
    </subcellularLocation>
</comment>
<evidence type="ECO:0000259" key="4">
    <source>
        <dbReference type="PROSITE" id="PS51677"/>
    </source>
</evidence>
<proteinExistence type="predicted"/>
<dbReference type="RefSeq" id="WP_207561726.1">
    <property type="nucleotide sequence ID" value="NZ_CP046072.1"/>
</dbReference>
<sequence>MNISLRLQVIFVLMLMITSMDAQEINKTYNSSQKQNMSAIVFMYHRFGESTYPSTNIRLEQFKRQLDYLEQKSFKVWPFSKIARYVLEGKNIPHKTVALTIDDAYISVYTKAFPLLKEKKYPFTVFVNTSAVGGKSINYVSWEQIREMRLHGGEFANHSLTHDVLLPCKDESKQKWQSRLKKEIEGAQEKLHEELGIHTNENPKLLSYPFGEYSQATAEFIKRLGYIGVTQTSGAIDLNSDLKALPRFAMSETFSDLDGFVLKLNTLALPIASLSPYEPLVKENNPPKLTLKLKYPMKRMNCFTSNGEGISIKWLSDLEAEVQASKTLNAPRDRYTCTAPSEDGKWFWYSHLWIIN</sequence>
<evidence type="ECO:0000256" key="1">
    <source>
        <dbReference type="ARBA" id="ARBA00004613"/>
    </source>
</evidence>
<dbReference type="PANTHER" id="PTHR34216">
    <property type="match status" value="1"/>
</dbReference>
<dbReference type="Gene3D" id="3.20.20.370">
    <property type="entry name" value="Glycoside hydrolase/deacetylase"/>
    <property type="match status" value="1"/>
</dbReference>
<keyword evidence="2" id="KW-0732">Signal</keyword>
<accession>A0A975B2D3</accession>
<dbReference type="Proteomes" id="UP000671852">
    <property type="component" value="Chromosome"/>
</dbReference>
<dbReference type="PANTHER" id="PTHR34216:SF3">
    <property type="entry name" value="POLY-BETA-1,6-N-ACETYL-D-GLUCOSAMINE N-DEACETYLASE"/>
    <property type="match status" value="1"/>
</dbReference>
<reference evidence="5" key="1">
    <citation type="submission" date="2019-11" db="EMBL/GenBank/DDBJ databases">
        <authorList>
            <person name="Kojima H."/>
        </authorList>
    </citation>
    <scope>NUCLEOTIDE SEQUENCE</scope>
    <source>
        <strain evidence="5">H1576</strain>
    </source>
</reference>
<evidence type="ECO:0000256" key="2">
    <source>
        <dbReference type="ARBA" id="ARBA00022729"/>
    </source>
</evidence>
<dbReference type="Pfam" id="PF01522">
    <property type="entry name" value="Polysacc_deac_1"/>
    <property type="match status" value="1"/>
</dbReference>
<feature type="domain" description="NodB homology" evidence="4">
    <location>
        <begin position="95"/>
        <end position="356"/>
    </location>
</feature>
<keyword evidence="6" id="KW-1185">Reference proteome</keyword>
<dbReference type="GO" id="GO:0005576">
    <property type="term" value="C:extracellular region"/>
    <property type="evidence" value="ECO:0007669"/>
    <property type="project" value="UniProtKB-SubCell"/>
</dbReference>
<evidence type="ECO:0000313" key="6">
    <source>
        <dbReference type="Proteomes" id="UP000671852"/>
    </source>
</evidence>
<dbReference type="GO" id="GO:0016810">
    <property type="term" value="F:hydrolase activity, acting on carbon-nitrogen (but not peptide) bonds"/>
    <property type="evidence" value="ECO:0007669"/>
    <property type="project" value="InterPro"/>
</dbReference>
<dbReference type="CDD" id="cd10973">
    <property type="entry name" value="CE4_DAC_u4_5s"/>
    <property type="match status" value="1"/>
</dbReference>
<dbReference type="InterPro" id="IPR051398">
    <property type="entry name" value="Polysacch_Deacetylase"/>
</dbReference>
<dbReference type="AlphaFoldDB" id="A0A975B2D3"/>
<organism evidence="5 6">
    <name type="scientific">Sulfurimonas aquatica</name>
    <dbReference type="NCBI Taxonomy" id="2672570"/>
    <lineage>
        <taxon>Bacteria</taxon>
        <taxon>Pseudomonadati</taxon>
        <taxon>Campylobacterota</taxon>
        <taxon>Epsilonproteobacteria</taxon>
        <taxon>Campylobacterales</taxon>
        <taxon>Sulfurimonadaceae</taxon>
        <taxon>Sulfurimonas</taxon>
    </lineage>
</organism>
<dbReference type="PROSITE" id="PS51677">
    <property type="entry name" value="NODB"/>
    <property type="match status" value="1"/>
</dbReference>
<reference evidence="5" key="2">
    <citation type="submission" date="2021-04" db="EMBL/GenBank/DDBJ databases">
        <title>Isolation and characterization of a novel species of the genus Sulfurimonas.</title>
        <authorList>
            <person name="Fukui M."/>
        </authorList>
    </citation>
    <scope>NUCLEOTIDE SEQUENCE</scope>
    <source>
        <strain evidence="5">H1576</strain>
    </source>
</reference>
<feature type="domain" description="Ig-like" evidence="3">
    <location>
        <begin position="270"/>
        <end position="339"/>
    </location>
</feature>
<dbReference type="InterPro" id="IPR011330">
    <property type="entry name" value="Glyco_hydro/deAcase_b/a-brl"/>
</dbReference>
<evidence type="ECO:0000259" key="3">
    <source>
        <dbReference type="PROSITE" id="PS50835"/>
    </source>
</evidence>
<dbReference type="GO" id="GO:0005975">
    <property type="term" value="P:carbohydrate metabolic process"/>
    <property type="evidence" value="ECO:0007669"/>
    <property type="project" value="InterPro"/>
</dbReference>
<protein>
    <submittedName>
        <fullName evidence="5">Polysaccharide deacetylase family protein</fullName>
    </submittedName>
</protein>
<dbReference type="InterPro" id="IPR002509">
    <property type="entry name" value="NODB_dom"/>
</dbReference>
<dbReference type="PROSITE" id="PS50835">
    <property type="entry name" value="IG_LIKE"/>
    <property type="match status" value="1"/>
</dbReference>